<evidence type="ECO:0000256" key="5">
    <source>
        <dbReference type="ARBA" id="ARBA00022989"/>
    </source>
</evidence>
<evidence type="ECO:0000256" key="4">
    <source>
        <dbReference type="ARBA" id="ARBA00022692"/>
    </source>
</evidence>
<keyword evidence="5 7" id="KW-1133">Transmembrane helix</keyword>
<dbReference type="Proteomes" id="UP000185746">
    <property type="component" value="Chromosome"/>
</dbReference>
<keyword evidence="2" id="KW-0813">Transport</keyword>
<dbReference type="AlphaFoldDB" id="A0A1D8JFK5"/>
<dbReference type="RefSeq" id="WP_075527621.1">
    <property type="nucleotide sequence ID" value="NZ_CP017560.1"/>
</dbReference>
<keyword evidence="9" id="KW-1185">Reference proteome</keyword>
<comment type="subcellular location">
    <subcellularLocation>
        <location evidence="1">Cell membrane</location>
        <topology evidence="1">Multi-pass membrane protein</topology>
    </subcellularLocation>
</comment>
<keyword evidence="3" id="KW-1003">Cell membrane</keyword>
<evidence type="ECO:0008006" key="10">
    <source>
        <dbReference type="Google" id="ProtNLM"/>
    </source>
</evidence>
<feature type="transmembrane region" description="Helical" evidence="7">
    <location>
        <begin position="76"/>
        <end position="97"/>
    </location>
</feature>
<dbReference type="GO" id="GO:0015293">
    <property type="term" value="F:symporter activity"/>
    <property type="evidence" value="ECO:0007669"/>
    <property type="project" value="UniProtKB-KW"/>
</dbReference>
<feature type="transmembrane region" description="Helical" evidence="7">
    <location>
        <begin position="7"/>
        <end position="25"/>
    </location>
</feature>
<dbReference type="Gene3D" id="1.10.3860.10">
    <property type="entry name" value="Sodium:dicarboxylate symporter"/>
    <property type="match status" value="1"/>
</dbReference>
<dbReference type="InterPro" id="IPR001991">
    <property type="entry name" value="Na-dicarboxylate_symporter"/>
</dbReference>
<protein>
    <recommendedName>
        <fullName evidence="10">Sodium:dicarboxylate symporter</fullName>
    </recommendedName>
</protein>
<dbReference type="InterPro" id="IPR036458">
    <property type="entry name" value="Na:dicarbo_symporter_sf"/>
</dbReference>
<dbReference type="PANTHER" id="PTHR42865:SF7">
    <property type="entry name" value="PROTON_GLUTAMATE-ASPARTATE SYMPORTER"/>
    <property type="match status" value="1"/>
</dbReference>
<dbReference type="KEGG" id="surl:BI350_08045"/>
<evidence type="ECO:0000256" key="6">
    <source>
        <dbReference type="ARBA" id="ARBA00023136"/>
    </source>
</evidence>
<organism evidence="8 9">
    <name type="scientific">Sporosarcina ureilytica</name>
    <dbReference type="NCBI Taxonomy" id="298596"/>
    <lineage>
        <taxon>Bacteria</taxon>
        <taxon>Bacillati</taxon>
        <taxon>Bacillota</taxon>
        <taxon>Bacilli</taxon>
        <taxon>Bacillales</taxon>
        <taxon>Caryophanaceae</taxon>
        <taxon>Sporosarcina</taxon>
    </lineage>
</organism>
<evidence type="ECO:0000313" key="9">
    <source>
        <dbReference type="Proteomes" id="UP000185746"/>
    </source>
</evidence>
<sequence>MRIKGNLLAQIFIAFAIAIPLGVIFRPSIDVIKPLGDLFLRLIKFIIAPLILASLVVGVVSTGDPKQLGRIGIKTMTYYLVTSGIAVIIGLVFAYLVSPGKGVNVSLPEASTQVNETEGVIATLLNIIPENPFTALASGNILQNIFFAIFIGLAITLVGKQARPVYDFCHSFKKF</sequence>
<feature type="transmembrane region" description="Helical" evidence="7">
    <location>
        <begin position="141"/>
        <end position="158"/>
    </location>
</feature>
<reference evidence="8 9" key="1">
    <citation type="submission" date="2016-09" db="EMBL/GenBank/DDBJ databases">
        <title>Complete genome sequence of the Lysinibacillus sphaericus LMG 22257, a specie of Bacillus with ureolytic activity that can effectively biodeposit calcium carbonate.</title>
        <authorList>
            <person name="Yan W."/>
        </authorList>
    </citation>
    <scope>NUCLEOTIDE SEQUENCE [LARGE SCALE GENOMIC DNA]</scope>
    <source>
        <strain evidence="8 9">LMG 22257</strain>
    </source>
</reference>
<keyword evidence="6 7" id="KW-0472">Membrane</keyword>
<dbReference type="PANTHER" id="PTHR42865">
    <property type="entry name" value="PROTON/GLUTAMATE-ASPARTATE SYMPORTER"/>
    <property type="match status" value="1"/>
</dbReference>
<evidence type="ECO:0000256" key="1">
    <source>
        <dbReference type="ARBA" id="ARBA00004651"/>
    </source>
</evidence>
<evidence type="ECO:0000256" key="7">
    <source>
        <dbReference type="SAM" id="Phobius"/>
    </source>
</evidence>
<feature type="transmembrane region" description="Helical" evidence="7">
    <location>
        <begin position="45"/>
        <end position="64"/>
    </location>
</feature>
<dbReference type="Pfam" id="PF00375">
    <property type="entry name" value="SDF"/>
    <property type="match status" value="1"/>
</dbReference>
<evidence type="ECO:0000256" key="3">
    <source>
        <dbReference type="ARBA" id="ARBA00022475"/>
    </source>
</evidence>
<name>A0A1D8JFK5_9BACL</name>
<dbReference type="GO" id="GO:0005886">
    <property type="term" value="C:plasma membrane"/>
    <property type="evidence" value="ECO:0007669"/>
    <property type="project" value="UniProtKB-SubCell"/>
</dbReference>
<dbReference type="EMBL" id="CP017560">
    <property type="protein sequence ID" value="AOV07490.1"/>
    <property type="molecule type" value="Genomic_DNA"/>
</dbReference>
<gene>
    <name evidence="8" type="ORF">BI350_08045</name>
</gene>
<keyword evidence="4 7" id="KW-0812">Transmembrane</keyword>
<dbReference type="PRINTS" id="PR00173">
    <property type="entry name" value="EDTRNSPORT"/>
</dbReference>
<evidence type="ECO:0000256" key="2">
    <source>
        <dbReference type="ARBA" id="ARBA00022448"/>
    </source>
</evidence>
<proteinExistence type="predicted"/>
<evidence type="ECO:0000313" key="8">
    <source>
        <dbReference type="EMBL" id="AOV07490.1"/>
    </source>
</evidence>
<accession>A0A1D8JFK5</accession>
<dbReference type="SUPFAM" id="SSF118215">
    <property type="entry name" value="Proton glutamate symport protein"/>
    <property type="match status" value="1"/>
</dbReference>